<name>A0AAD7N8W3_9AGAR</name>
<proteinExistence type="predicted"/>
<organism evidence="1 2">
    <name type="scientific">Mycena maculata</name>
    <dbReference type="NCBI Taxonomy" id="230809"/>
    <lineage>
        <taxon>Eukaryota</taxon>
        <taxon>Fungi</taxon>
        <taxon>Dikarya</taxon>
        <taxon>Basidiomycota</taxon>
        <taxon>Agaricomycotina</taxon>
        <taxon>Agaricomycetes</taxon>
        <taxon>Agaricomycetidae</taxon>
        <taxon>Agaricales</taxon>
        <taxon>Marasmiineae</taxon>
        <taxon>Mycenaceae</taxon>
        <taxon>Mycena</taxon>
    </lineage>
</organism>
<sequence length="130" mass="14839">MSFSGISLIACGDFNHFLLVMTGPSDMLYYPLNASNDSLESKVGRTIYEEFTTVVLLKQQMLVTDPVWFNFLWHLQVRDVQEHHLGMLWRLLVGSRGSGDAVDHKMAPWNTASLVTPQHAVWMQWNKEAS</sequence>
<dbReference type="Proteomes" id="UP001215280">
    <property type="component" value="Unassembled WGS sequence"/>
</dbReference>
<gene>
    <name evidence="1" type="ORF">DFH07DRAFT_775382</name>
</gene>
<protein>
    <submittedName>
        <fullName evidence="1">Uncharacterized protein</fullName>
    </submittedName>
</protein>
<evidence type="ECO:0000313" key="1">
    <source>
        <dbReference type="EMBL" id="KAJ7749545.1"/>
    </source>
</evidence>
<dbReference type="EMBL" id="JARJLG010000085">
    <property type="protein sequence ID" value="KAJ7749545.1"/>
    <property type="molecule type" value="Genomic_DNA"/>
</dbReference>
<comment type="caution">
    <text evidence="1">The sequence shown here is derived from an EMBL/GenBank/DDBJ whole genome shotgun (WGS) entry which is preliminary data.</text>
</comment>
<accession>A0AAD7N8W3</accession>
<keyword evidence="2" id="KW-1185">Reference proteome</keyword>
<dbReference type="AlphaFoldDB" id="A0AAD7N8W3"/>
<evidence type="ECO:0000313" key="2">
    <source>
        <dbReference type="Proteomes" id="UP001215280"/>
    </source>
</evidence>
<reference evidence="1" key="1">
    <citation type="submission" date="2023-03" db="EMBL/GenBank/DDBJ databases">
        <title>Massive genome expansion in bonnet fungi (Mycena s.s.) driven by repeated elements and novel gene families across ecological guilds.</title>
        <authorList>
            <consortium name="Lawrence Berkeley National Laboratory"/>
            <person name="Harder C.B."/>
            <person name="Miyauchi S."/>
            <person name="Viragh M."/>
            <person name="Kuo A."/>
            <person name="Thoen E."/>
            <person name="Andreopoulos B."/>
            <person name="Lu D."/>
            <person name="Skrede I."/>
            <person name="Drula E."/>
            <person name="Henrissat B."/>
            <person name="Morin E."/>
            <person name="Kohler A."/>
            <person name="Barry K."/>
            <person name="LaButti K."/>
            <person name="Morin E."/>
            <person name="Salamov A."/>
            <person name="Lipzen A."/>
            <person name="Mereny Z."/>
            <person name="Hegedus B."/>
            <person name="Baldrian P."/>
            <person name="Stursova M."/>
            <person name="Weitz H."/>
            <person name="Taylor A."/>
            <person name="Grigoriev I.V."/>
            <person name="Nagy L.G."/>
            <person name="Martin F."/>
            <person name="Kauserud H."/>
        </authorList>
    </citation>
    <scope>NUCLEOTIDE SEQUENCE</scope>
    <source>
        <strain evidence="1">CBHHK188m</strain>
    </source>
</reference>